<accession>A0A2H0CWY2</accession>
<sequence length="352" mass="39234">MNEAIRLIIEDAVWAPSGSNSQPWRFEVSGDTIDVHMIPDRDHPILNYKQGGTYIAHGALIENIVLSAMHHGYTAEVLLFPEHNNANLTARISMVAGNTVESSLYPFIRQRVTNRKAYADTQLTETETKELEKSIAGLKGASLVLKTNKKEREIIGKCSATMERIALEMRELHRLFFEEIIWRNDEQSRSEKGLPIQSLELPPPARVMFRALKHWPIARALNTIGFSKIAASGNAATYAKSAAAGAIIAVGDNAKDFITAGRAAQRVWLTGTKLGLSFQPITGLVFMARRFEAGDTKEFEDRHIRQALGAYRRLKDIFGVRNEAIAFVFRIGHGTEPTSRSSRSVPHITEKI</sequence>
<proteinExistence type="predicted"/>
<evidence type="ECO:0000313" key="1">
    <source>
        <dbReference type="EMBL" id="PIP73900.1"/>
    </source>
</evidence>
<dbReference type="SUPFAM" id="SSF55469">
    <property type="entry name" value="FMN-dependent nitroreductase-like"/>
    <property type="match status" value="1"/>
</dbReference>
<comment type="caution">
    <text evidence="1">The sequence shown here is derived from an EMBL/GenBank/DDBJ whole genome shotgun (WGS) entry which is preliminary data.</text>
</comment>
<gene>
    <name evidence="1" type="ORF">COW88_00550</name>
</gene>
<dbReference type="Gene3D" id="3.40.109.10">
    <property type="entry name" value="NADH Oxidase"/>
    <property type="match status" value="2"/>
</dbReference>
<dbReference type="AlphaFoldDB" id="A0A2H0CWY2"/>
<protein>
    <recommendedName>
        <fullName evidence="3">Nitroreductase domain-containing protein</fullName>
    </recommendedName>
</protein>
<dbReference type="GO" id="GO:0016491">
    <property type="term" value="F:oxidoreductase activity"/>
    <property type="evidence" value="ECO:0007669"/>
    <property type="project" value="InterPro"/>
</dbReference>
<evidence type="ECO:0000313" key="2">
    <source>
        <dbReference type="Proteomes" id="UP000230638"/>
    </source>
</evidence>
<organism evidence="1 2">
    <name type="scientific">Candidatus Lloydbacteria bacterium CG22_combo_CG10-13_8_21_14_all_47_15</name>
    <dbReference type="NCBI Taxonomy" id="1974635"/>
    <lineage>
        <taxon>Bacteria</taxon>
        <taxon>Candidatus Lloydiibacteriota</taxon>
    </lineage>
</organism>
<dbReference type="EMBL" id="PCTL01000003">
    <property type="protein sequence ID" value="PIP73900.1"/>
    <property type="molecule type" value="Genomic_DNA"/>
</dbReference>
<reference evidence="1 2" key="1">
    <citation type="submission" date="2017-09" db="EMBL/GenBank/DDBJ databases">
        <title>Depth-based differentiation of microbial function through sediment-hosted aquifers and enrichment of novel symbionts in the deep terrestrial subsurface.</title>
        <authorList>
            <person name="Probst A.J."/>
            <person name="Ladd B."/>
            <person name="Jarett J.K."/>
            <person name="Geller-Mcgrath D.E."/>
            <person name="Sieber C.M."/>
            <person name="Emerson J.B."/>
            <person name="Anantharaman K."/>
            <person name="Thomas B.C."/>
            <person name="Malmstrom R."/>
            <person name="Stieglmeier M."/>
            <person name="Klingl A."/>
            <person name="Woyke T."/>
            <person name="Ryan C.M."/>
            <person name="Banfield J.F."/>
        </authorList>
    </citation>
    <scope>NUCLEOTIDE SEQUENCE [LARGE SCALE GENOMIC DNA]</scope>
    <source>
        <strain evidence="1">CG22_combo_CG10-13_8_21_14_all_47_15</strain>
    </source>
</reference>
<dbReference type="InterPro" id="IPR000415">
    <property type="entry name" value="Nitroreductase-like"/>
</dbReference>
<name>A0A2H0CWY2_9BACT</name>
<dbReference type="Proteomes" id="UP000230638">
    <property type="component" value="Unassembled WGS sequence"/>
</dbReference>
<evidence type="ECO:0008006" key="3">
    <source>
        <dbReference type="Google" id="ProtNLM"/>
    </source>
</evidence>